<dbReference type="AlphaFoldDB" id="A0AAX6GKJ0"/>
<gene>
    <name evidence="5" type="ORF">M6B38_360625</name>
</gene>
<dbReference type="Proteomes" id="UP001140949">
    <property type="component" value="Unassembled WGS sequence"/>
</dbReference>
<sequence length="460" mass="50888">MDDIHTHQLFTSVPPVVSSLCSTPPTTTMDLLCSAYADEDEEEEVEHHPNPSPFQLPLPSKRKQRSHEEEEVYSQHHHHDSSSPSVIPTQGRYVSKRERAVLSFSSSSSSSSPSPTPIPPPPPSSSPSPVVGSLAAPSRCQTKAAAAASKVSGKRSVVLTGHTNAVNSIQWSLTHAHLLASAGMDQTVHVWNVWNQGQEKARVFRNHNAAIKDVRWSPRGLFLLSCGYDCSSRLVDVEKGTESNLFKEDQVVESVRFHPKDSNLFLSGGSKGFLRLWDTRTSKVAHQYLKGLGPILDIEFSVDGKHFLSSTDTSRSNISENSIIVWDVSRQIPLSNQVYVEAYTCPCVRYHPSDACFVAQSNGNYIAIFSARPPFKLDKYKRYEKHGVWGFPVKCNFSSDGKELASGSSDGCIYLYNYRSSELVRKIKAFEEACVDVAYHPLVPNVIAACSWTGEVSIFE</sequence>
<keyword evidence="2" id="KW-0677">Repeat</keyword>
<dbReference type="EMBL" id="JANAVB010018996">
    <property type="protein sequence ID" value="KAJ6828731.1"/>
    <property type="molecule type" value="Genomic_DNA"/>
</dbReference>
<dbReference type="PROSITE" id="PS00678">
    <property type="entry name" value="WD_REPEATS_1"/>
    <property type="match status" value="1"/>
</dbReference>
<organism evidence="5 6">
    <name type="scientific">Iris pallida</name>
    <name type="common">Sweet iris</name>
    <dbReference type="NCBI Taxonomy" id="29817"/>
    <lineage>
        <taxon>Eukaryota</taxon>
        <taxon>Viridiplantae</taxon>
        <taxon>Streptophyta</taxon>
        <taxon>Embryophyta</taxon>
        <taxon>Tracheophyta</taxon>
        <taxon>Spermatophyta</taxon>
        <taxon>Magnoliopsida</taxon>
        <taxon>Liliopsida</taxon>
        <taxon>Asparagales</taxon>
        <taxon>Iridaceae</taxon>
        <taxon>Iridoideae</taxon>
        <taxon>Irideae</taxon>
        <taxon>Iris</taxon>
    </lineage>
</organism>
<comment type="caution">
    <text evidence="5">The sequence shown here is derived from an EMBL/GenBank/DDBJ whole genome shotgun (WGS) entry which is preliminary data.</text>
</comment>
<protein>
    <submittedName>
        <fullName evidence="5">WD repeat-containing protein 25</fullName>
    </submittedName>
</protein>
<dbReference type="PROSITE" id="PS50082">
    <property type="entry name" value="WD_REPEATS_2"/>
    <property type="match status" value="4"/>
</dbReference>
<name>A0AAX6GKJ0_IRIPA</name>
<dbReference type="SUPFAM" id="SSF50978">
    <property type="entry name" value="WD40 repeat-like"/>
    <property type="match status" value="1"/>
</dbReference>
<dbReference type="PANTHER" id="PTHR44566:SF1">
    <property type="entry name" value="WD REPEAT-CONTAINING PROTEIN 25"/>
    <property type="match status" value="1"/>
</dbReference>
<evidence type="ECO:0000256" key="3">
    <source>
        <dbReference type="PROSITE-ProRule" id="PRU00221"/>
    </source>
</evidence>
<feature type="compositionally biased region" description="Pro residues" evidence="4">
    <location>
        <begin position="114"/>
        <end position="126"/>
    </location>
</feature>
<feature type="repeat" description="WD" evidence="3">
    <location>
        <begin position="159"/>
        <end position="193"/>
    </location>
</feature>
<evidence type="ECO:0000313" key="6">
    <source>
        <dbReference type="Proteomes" id="UP001140949"/>
    </source>
</evidence>
<dbReference type="InterPro" id="IPR036322">
    <property type="entry name" value="WD40_repeat_dom_sf"/>
</dbReference>
<proteinExistence type="predicted"/>
<dbReference type="InterPro" id="IPR053053">
    <property type="entry name" value="WD_repeat_protein"/>
</dbReference>
<reference evidence="5" key="1">
    <citation type="journal article" date="2023" name="GigaByte">
        <title>Genome assembly of the bearded iris, Iris pallida Lam.</title>
        <authorList>
            <person name="Bruccoleri R.E."/>
            <person name="Oakeley E.J."/>
            <person name="Faust A.M.E."/>
            <person name="Altorfer M."/>
            <person name="Dessus-Babus S."/>
            <person name="Burckhardt D."/>
            <person name="Oertli M."/>
            <person name="Naumann U."/>
            <person name="Petersen F."/>
            <person name="Wong J."/>
        </authorList>
    </citation>
    <scope>NUCLEOTIDE SEQUENCE</scope>
    <source>
        <strain evidence="5">GSM-AAB239-AS_SAM_17_03QT</strain>
    </source>
</reference>
<accession>A0AAX6GKJ0</accession>
<dbReference type="Gene3D" id="2.130.10.10">
    <property type="entry name" value="YVTN repeat-like/Quinoprotein amine dehydrogenase"/>
    <property type="match status" value="1"/>
</dbReference>
<evidence type="ECO:0000313" key="5">
    <source>
        <dbReference type="EMBL" id="KAJ6828731.1"/>
    </source>
</evidence>
<feature type="compositionally biased region" description="Low complexity" evidence="4">
    <location>
        <begin position="103"/>
        <end position="113"/>
    </location>
</feature>
<dbReference type="InterPro" id="IPR015943">
    <property type="entry name" value="WD40/YVTN_repeat-like_dom_sf"/>
</dbReference>
<dbReference type="InterPro" id="IPR001680">
    <property type="entry name" value="WD40_rpt"/>
</dbReference>
<reference evidence="5" key="2">
    <citation type="submission" date="2023-04" db="EMBL/GenBank/DDBJ databases">
        <authorList>
            <person name="Bruccoleri R.E."/>
            <person name="Oakeley E.J."/>
            <person name="Faust A.-M."/>
            <person name="Dessus-Babus S."/>
            <person name="Altorfer M."/>
            <person name="Burckhardt D."/>
            <person name="Oertli M."/>
            <person name="Naumann U."/>
            <person name="Petersen F."/>
            <person name="Wong J."/>
        </authorList>
    </citation>
    <scope>NUCLEOTIDE SEQUENCE</scope>
    <source>
        <strain evidence="5">GSM-AAB239-AS_SAM_17_03QT</strain>
        <tissue evidence="5">Leaf</tissue>
    </source>
</reference>
<dbReference type="PANTHER" id="PTHR44566">
    <property type="entry name" value="TRANSDUCIN/WD40 REPEAT-LIKE SUPERFAMILY PROTEIN"/>
    <property type="match status" value="1"/>
</dbReference>
<feature type="repeat" description="WD" evidence="3">
    <location>
        <begin position="245"/>
        <end position="287"/>
    </location>
</feature>
<feature type="region of interest" description="Disordered" evidence="4">
    <location>
        <begin position="37"/>
        <end position="137"/>
    </location>
</feature>
<feature type="repeat" description="WD" evidence="3">
    <location>
        <begin position="204"/>
        <end position="245"/>
    </location>
</feature>
<keyword evidence="1 3" id="KW-0853">WD repeat</keyword>
<dbReference type="Pfam" id="PF00400">
    <property type="entry name" value="WD40"/>
    <property type="match status" value="4"/>
</dbReference>
<dbReference type="SMART" id="SM00320">
    <property type="entry name" value="WD40"/>
    <property type="match status" value="6"/>
</dbReference>
<keyword evidence="6" id="KW-1185">Reference proteome</keyword>
<evidence type="ECO:0000256" key="2">
    <source>
        <dbReference type="ARBA" id="ARBA00022737"/>
    </source>
</evidence>
<evidence type="ECO:0000256" key="1">
    <source>
        <dbReference type="ARBA" id="ARBA00022574"/>
    </source>
</evidence>
<dbReference type="InterPro" id="IPR019775">
    <property type="entry name" value="WD40_repeat_CS"/>
</dbReference>
<feature type="repeat" description="WD" evidence="3">
    <location>
        <begin position="397"/>
        <end position="426"/>
    </location>
</feature>
<dbReference type="PROSITE" id="PS50294">
    <property type="entry name" value="WD_REPEATS_REGION"/>
    <property type="match status" value="1"/>
</dbReference>
<evidence type="ECO:0000256" key="4">
    <source>
        <dbReference type="SAM" id="MobiDB-lite"/>
    </source>
</evidence>